<dbReference type="eggNOG" id="KOG1616">
    <property type="taxonomic scope" value="Eukaryota"/>
</dbReference>
<dbReference type="CDD" id="cd02859">
    <property type="entry name" value="E_set_AMPKbeta_like_N"/>
    <property type="match status" value="2"/>
</dbReference>
<name>I7MLM5_TETTS</name>
<dbReference type="InterPro" id="IPR013783">
    <property type="entry name" value="Ig-like_fold"/>
</dbReference>
<dbReference type="FunCoup" id="I7MLM5">
    <property type="interactions" value="6"/>
</dbReference>
<evidence type="ECO:0000313" key="6">
    <source>
        <dbReference type="Proteomes" id="UP000009168"/>
    </source>
</evidence>
<dbReference type="Proteomes" id="UP000009168">
    <property type="component" value="Unassembled WGS sequence"/>
</dbReference>
<evidence type="ECO:0000259" key="4">
    <source>
        <dbReference type="Pfam" id="PF16561"/>
    </source>
</evidence>
<evidence type="ECO:0000256" key="1">
    <source>
        <dbReference type="ARBA" id="ARBA00022441"/>
    </source>
</evidence>
<dbReference type="SUPFAM" id="SSF117281">
    <property type="entry name" value="Kelch motif"/>
    <property type="match status" value="2"/>
</dbReference>
<dbReference type="InParanoid" id="I7MLM5"/>
<keyword evidence="6" id="KW-1185">Reference proteome</keyword>
<accession>I7MLM5</accession>
<dbReference type="InterPro" id="IPR032640">
    <property type="entry name" value="AMPK1_CBM"/>
</dbReference>
<feature type="domain" description="AMP-activated protein kinase glycogen-binding" evidence="4">
    <location>
        <begin position="154"/>
        <end position="234"/>
    </location>
</feature>
<dbReference type="Gene3D" id="2.60.40.10">
    <property type="entry name" value="Immunoglobulins"/>
    <property type="match status" value="2"/>
</dbReference>
<dbReference type="Pfam" id="PF16561">
    <property type="entry name" value="AMPK1_CBM"/>
    <property type="match status" value="2"/>
</dbReference>
<dbReference type="OrthoDB" id="10251809at2759"/>
<reference evidence="6" key="1">
    <citation type="journal article" date="2006" name="PLoS Biol.">
        <title>Macronuclear genome sequence of the ciliate Tetrahymena thermophila, a model eukaryote.</title>
        <authorList>
            <person name="Eisen J.A."/>
            <person name="Coyne R.S."/>
            <person name="Wu M."/>
            <person name="Wu D."/>
            <person name="Thiagarajan M."/>
            <person name="Wortman J.R."/>
            <person name="Badger J.H."/>
            <person name="Ren Q."/>
            <person name="Amedeo P."/>
            <person name="Jones K.M."/>
            <person name="Tallon L.J."/>
            <person name="Delcher A.L."/>
            <person name="Salzberg S.L."/>
            <person name="Silva J.C."/>
            <person name="Haas B.J."/>
            <person name="Majoros W.H."/>
            <person name="Farzad M."/>
            <person name="Carlton J.M."/>
            <person name="Smith R.K. Jr."/>
            <person name="Garg J."/>
            <person name="Pearlman R.E."/>
            <person name="Karrer K.M."/>
            <person name="Sun L."/>
            <person name="Manning G."/>
            <person name="Elde N.C."/>
            <person name="Turkewitz A.P."/>
            <person name="Asai D.J."/>
            <person name="Wilkes D.E."/>
            <person name="Wang Y."/>
            <person name="Cai H."/>
            <person name="Collins K."/>
            <person name="Stewart B.A."/>
            <person name="Lee S.R."/>
            <person name="Wilamowska K."/>
            <person name="Weinberg Z."/>
            <person name="Ruzzo W.L."/>
            <person name="Wloga D."/>
            <person name="Gaertig J."/>
            <person name="Frankel J."/>
            <person name="Tsao C.-C."/>
            <person name="Gorovsky M.A."/>
            <person name="Keeling P.J."/>
            <person name="Waller R.F."/>
            <person name="Patron N.J."/>
            <person name="Cherry J.M."/>
            <person name="Stover N.A."/>
            <person name="Krieger C.J."/>
            <person name="del Toro C."/>
            <person name="Ryder H.F."/>
            <person name="Williamson S.C."/>
            <person name="Barbeau R.A."/>
            <person name="Hamilton E.P."/>
            <person name="Orias E."/>
        </authorList>
    </citation>
    <scope>NUCLEOTIDE SEQUENCE [LARGE SCALE GENOMIC DNA]</scope>
    <source>
        <strain evidence="6">SB210</strain>
    </source>
</reference>
<dbReference type="RefSeq" id="XP_001022952.3">
    <property type="nucleotide sequence ID" value="XM_001022952.3"/>
</dbReference>
<dbReference type="EMBL" id="GG662523">
    <property type="protein sequence ID" value="EAS02707.3"/>
    <property type="molecule type" value="Genomic_DNA"/>
</dbReference>
<dbReference type="InterPro" id="IPR015915">
    <property type="entry name" value="Kelch-typ_b-propeller"/>
</dbReference>
<gene>
    <name evidence="5" type="ORF">TTHERM_00347970</name>
</gene>
<dbReference type="Pfam" id="PF24681">
    <property type="entry name" value="Kelch_KLHDC2_KLHL20_DRC7"/>
    <property type="match status" value="2"/>
</dbReference>
<dbReference type="KEGG" id="tet:TTHERM_00347970"/>
<protein>
    <submittedName>
        <fullName evidence="5">Kelch motif protein</fullName>
    </submittedName>
</protein>
<evidence type="ECO:0000313" key="5">
    <source>
        <dbReference type="EMBL" id="EAS02707.3"/>
    </source>
</evidence>
<dbReference type="GeneID" id="7836237"/>
<dbReference type="eggNOG" id="KOG0379">
    <property type="taxonomic scope" value="Eukaryota"/>
</dbReference>
<dbReference type="STRING" id="312017.I7MLM5"/>
<feature type="region of interest" description="Disordered" evidence="3">
    <location>
        <begin position="593"/>
        <end position="620"/>
    </location>
</feature>
<evidence type="ECO:0000256" key="3">
    <source>
        <dbReference type="SAM" id="MobiDB-lite"/>
    </source>
</evidence>
<dbReference type="SUPFAM" id="SSF81296">
    <property type="entry name" value="E set domains"/>
    <property type="match status" value="2"/>
</dbReference>
<feature type="domain" description="AMP-activated protein kinase glycogen-binding" evidence="4">
    <location>
        <begin position="24"/>
        <end position="105"/>
    </location>
</feature>
<sequence>MQKTEKVCQNCGYIHVGLCAANTTDFIWKNGGNVVFLTGSWNQWQTSIKLNKQNENPYYFTCTMSLQAGTYQYKFIVDGKWTYDQSSPSAEDGFGSFNNVIEVVPRLVVYDETEESEEDERILKQIEGNQNKTQEQMNIDNWDYGGRLVKITTTLEAPDIKIKGSWDNWQADQKMIRQFNNYKNNYENITKLKLKPGRYEFKFMCNGIFMHDPNQKCIRNQYGTYNNIIYVEQPSSSLVSYSNAMLNSMSKIKQPELDCTRLVWKSLQFQHVSWEKMRGQIQGHSMNRVGDYIYIYGGYRGSYLDTMWEMNINTYEVDIVDTKGSAPEERAYHQINNFGNKLLMYGGLNNERILRDYYVYNTSTRSWDAADLRGIKPSKREKNTLSILGKKALILFGGYYCSEDFEAEFHYNDLYCLNLQNLTWTELRPESVLPEPRFSHSANIYKHRMFVFGGMQKIMASPAKNFNDVWMIDLEPVETELKWENLTPFIKGQPPAPRHGHISVLVRKKILIFGGRGENKQLYNDTFVFDTKNREWIKPQIEGEPPRPRFYHAACLTDKEIVIFGGNLTLGQTGIKQKNKSVYILKFEEDKKDQGNKKVKNGFREGESDEDEYGEEQKNN</sequence>
<dbReference type="InterPro" id="IPR014756">
    <property type="entry name" value="Ig_E-set"/>
</dbReference>
<dbReference type="PANTHER" id="PTHR46093:SF18">
    <property type="entry name" value="FIBRONECTIN TYPE-III DOMAIN-CONTAINING PROTEIN"/>
    <property type="match status" value="1"/>
</dbReference>
<keyword evidence="2" id="KW-0677">Repeat</keyword>
<evidence type="ECO:0000256" key="2">
    <source>
        <dbReference type="ARBA" id="ARBA00022737"/>
    </source>
</evidence>
<feature type="compositionally biased region" description="Basic and acidic residues" evidence="3">
    <location>
        <begin position="593"/>
        <end position="606"/>
    </location>
</feature>
<proteinExistence type="predicted"/>
<keyword evidence="1" id="KW-0880">Kelch repeat</keyword>
<organism evidence="5 6">
    <name type="scientific">Tetrahymena thermophila (strain SB210)</name>
    <dbReference type="NCBI Taxonomy" id="312017"/>
    <lineage>
        <taxon>Eukaryota</taxon>
        <taxon>Sar</taxon>
        <taxon>Alveolata</taxon>
        <taxon>Ciliophora</taxon>
        <taxon>Intramacronucleata</taxon>
        <taxon>Oligohymenophorea</taxon>
        <taxon>Hymenostomatida</taxon>
        <taxon>Tetrahymenina</taxon>
        <taxon>Tetrahymenidae</taxon>
        <taxon>Tetrahymena</taxon>
    </lineage>
</organism>
<dbReference type="AlphaFoldDB" id="I7MLM5"/>
<dbReference type="Gene3D" id="2.120.10.80">
    <property type="entry name" value="Kelch-type beta propeller"/>
    <property type="match status" value="3"/>
</dbReference>
<dbReference type="PANTHER" id="PTHR46093">
    <property type="entry name" value="ACYL-COA-BINDING DOMAIN-CONTAINING PROTEIN 5"/>
    <property type="match status" value="1"/>
</dbReference>